<evidence type="ECO:0000313" key="2">
    <source>
        <dbReference type="Proteomes" id="UP001642360"/>
    </source>
</evidence>
<keyword evidence="2" id="KW-1185">Reference proteome</keyword>
<evidence type="ECO:0000313" key="1">
    <source>
        <dbReference type="EMBL" id="CAK9135597.1"/>
    </source>
</evidence>
<accession>A0ABC8R0K2</accession>
<name>A0ABC8R0K2_9AQUA</name>
<comment type="caution">
    <text evidence="1">The sequence shown here is derived from an EMBL/GenBank/DDBJ whole genome shotgun (WGS) entry which is preliminary data.</text>
</comment>
<dbReference type="Proteomes" id="UP001642360">
    <property type="component" value="Unassembled WGS sequence"/>
</dbReference>
<gene>
    <name evidence="1" type="ORF">ILEXP_LOCUS2555</name>
</gene>
<reference evidence="1 2" key="1">
    <citation type="submission" date="2024-02" db="EMBL/GenBank/DDBJ databases">
        <authorList>
            <person name="Vignale AGUSTIN F."/>
            <person name="Sosa J E."/>
            <person name="Modenutti C."/>
        </authorList>
    </citation>
    <scope>NUCLEOTIDE SEQUENCE [LARGE SCALE GENOMIC DNA]</scope>
</reference>
<proteinExistence type="predicted"/>
<sequence>MASISQEVISVNPMTKTVKKIPPSPLGPRGTSLWRRSGLKLLSDPSGSDHFRFLFTELHENYPILFEYDSKTNKWQSKEARETVGDLPSGSTRGSDYIFLSAFNGHSESVIVAVGSQHDAPVVVRPRFNRGNEEGRLAIGFSGGVQSIGCMCTVTGT</sequence>
<dbReference type="AlphaFoldDB" id="A0ABC8R0K2"/>
<protein>
    <submittedName>
        <fullName evidence="1">Uncharacterized protein</fullName>
    </submittedName>
</protein>
<dbReference type="EMBL" id="CAUOFW020000724">
    <property type="protein sequence ID" value="CAK9135597.1"/>
    <property type="molecule type" value="Genomic_DNA"/>
</dbReference>
<organism evidence="1 2">
    <name type="scientific">Ilex paraguariensis</name>
    <name type="common">yerba mate</name>
    <dbReference type="NCBI Taxonomy" id="185542"/>
    <lineage>
        <taxon>Eukaryota</taxon>
        <taxon>Viridiplantae</taxon>
        <taxon>Streptophyta</taxon>
        <taxon>Embryophyta</taxon>
        <taxon>Tracheophyta</taxon>
        <taxon>Spermatophyta</taxon>
        <taxon>Magnoliopsida</taxon>
        <taxon>eudicotyledons</taxon>
        <taxon>Gunneridae</taxon>
        <taxon>Pentapetalae</taxon>
        <taxon>asterids</taxon>
        <taxon>campanulids</taxon>
        <taxon>Aquifoliales</taxon>
        <taxon>Aquifoliaceae</taxon>
        <taxon>Ilex</taxon>
    </lineage>
</organism>